<keyword evidence="1" id="KW-0812">Transmembrane</keyword>
<name>A0A5M3XJ37_9ACTN</name>
<protein>
    <recommendedName>
        <fullName evidence="4">DUF4367 domain-containing protein</fullName>
    </recommendedName>
</protein>
<dbReference type="RefSeq" id="WP_155344233.1">
    <property type="nucleotide sequence ID" value="NZ_BAAAHM010000018.1"/>
</dbReference>
<keyword evidence="1" id="KW-1133">Transmembrane helix</keyword>
<reference evidence="2 3" key="1">
    <citation type="submission" date="2019-10" db="EMBL/GenBank/DDBJ databases">
        <title>Whole genome shotgun sequence of Acrocarpospora pleiomorpha NBRC 16267.</title>
        <authorList>
            <person name="Ichikawa N."/>
            <person name="Kimura A."/>
            <person name="Kitahashi Y."/>
            <person name="Komaki H."/>
            <person name="Oguchi A."/>
        </authorList>
    </citation>
    <scope>NUCLEOTIDE SEQUENCE [LARGE SCALE GENOMIC DNA]</scope>
    <source>
        <strain evidence="2 3">NBRC 16267</strain>
    </source>
</reference>
<keyword evidence="1" id="KW-0472">Membrane</keyword>
<evidence type="ECO:0000256" key="1">
    <source>
        <dbReference type="SAM" id="Phobius"/>
    </source>
</evidence>
<sequence length="357" mass="36713">MRHPTDGTLRRLLDEPAGVATADREHIAGCPVCLSGLAAVQEDAAVAGAALSVEFAVDVDTGWRRLSRAVAAEERAARAAPAARWRAALRSPVVAAVSAVALLIGGGAAAAADWLQIFRTEQIAPVTIPRADLVKLPDLSAFGELKVTEKIAIRRVADADAAAKASGLSVPRVSVLPRGVTGEPTYYVGGQVSAEFTFSAERTARTVAAAGQTLPPAPPGLDRSRFRLIAGPGLGAVWSEGRPVPALAVVRAVAPTAYSSGVPFETGRDYLLSLHVLPDTVEAQLRGFSGDGTTLPLFASDEWLTSSAADVGGAPATVLTTRDGTLAAVIWTDDGVVTAVAGSMSGDEVLSVARGLR</sequence>
<gene>
    <name evidence="2" type="ORF">Aple_020190</name>
</gene>
<accession>A0A5M3XJ37</accession>
<feature type="transmembrane region" description="Helical" evidence="1">
    <location>
        <begin position="93"/>
        <end position="115"/>
    </location>
</feature>
<evidence type="ECO:0008006" key="4">
    <source>
        <dbReference type="Google" id="ProtNLM"/>
    </source>
</evidence>
<organism evidence="2 3">
    <name type="scientific">Acrocarpospora pleiomorpha</name>
    <dbReference type="NCBI Taxonomy" id="90975"/>
    <lineage>
        <taxon>Bacteria</taxon>
        <taxon>Bacillati</taxon>
        <taxon>Actinomycetota</taxon>
        <taxon>Actinomycetes</taxon>
        <taxon>Streptosporangiales</taxon>
        <taxon>Streptosporangiaceae</taxon>
        <taxon>Acrocarpospora</taxon>
    </lineage>
</organism>
<keyword evidence="3" id="KW-1185">Reference proteome</keyword>
<dbReference type="EMBL" id="BLAF01000010">
    <property type="protein sequence ID" value="GES19123.1"/>
    <property type="molecule type" value="Genomic_DNA"/>
</dbReference>
<proteinExistence type="predicted"/>
<dbReference type="Proteomes" id="UP000377595">
    <property type="component" value="Unassembled WGS sequence"/>
</dbReference>
<evidence type="ECO:0000313" key="2">
    <source>
        <dbReference type="EMBL" id="GES19123.1"/>
    </source>
</evidence>
<dbReference type="OrthoDB" id="5180342at2"/>
<dbReference type="AlphaFoldDB" id="A0A5M3XJ37"/>
<evidence type="ECO:0000313" key="3">
    <source>
        <dbReference type="Proteomes" id="UP000377595"/>
    </source>
</evidence>
<comment type="caution">
    <text evidence="2">The sequence shown here is derived from an EMBL/GenBank/DDBJ whole genome shotgun (WGS) entry which is preliminary data.</text>
</comment>